<keyword evidence="2" id="KW-1185">Reference proteome</keyword>
<comment type="caution">
    <text evidence="1">The sequence shown here is derived from an EMBL/GenBank/DDBJ whole genome shotgun (WGS) entry which is preliminary data.</text>
</comment>
<proteinExistence type="predicted"/>
<organism evidence="1 2">
    <name type="scientific">Ceratitis capitata</name>
    <name type="common">Mediterranean fruit fly</name>
    <name type="synonym">Tephritis capitata</name>
    <dbReference type="NCBI Taxonomy" id="7213"/>
    <lineage>
        <taxon>Eukaryota</taxon>
        <taxon>Metazoa</taxon>
        <taxon>Ecdysozoa</taxon>
        <taxon>Arthropoda</taxon>
        <taxon>Hexapoda</taxon>
        <taxon>Insecta</taxon>
        <taxon>Pterygota</taxon>
        <taxon>Neoptera</taxon>
        <taxon>Endopterygota</taxon>
        <taxon>Diptera</taxon>
        <taxon>Brachycera</taxon>
        <taxon>Muscomorpha</taxon>
        <taxon>Tephritoidea</taxon>
        <taxon>Tephritidae</taxon>
        <taxon>Ceratitis</taxon>
        <taxon>Ceratitis</taxon>
    </lineage>
</organism>
<evidence type="ECO:0000313" key="2">
    <source>
        <dbReference type="Proteomes" id="UP000606786"/>
    </source>
</evidence>
<reference evidence="1" key="1">
    <citation type="submission" date="2020-11" db="EMBL/GenBank/DDBJ databases">
        <authorList>
            <person name="Whitehead M."/>
        </authorList>
    </citation>
    <scope>NUCLEOTIDE SEQUENCE</scope>
    <source>
        <strain evidence="1">EGII</strain>
    </source>
</reference>
<accession>A0A811UMU7</accession>
<protein>
    <submittedName>
        <fullName evidence="1">(Mediterranean fruit fly) hypothetical protein</fullName>
    </submittedName>
</protein>
<name>A0A811UMU7_CERCA</name>
<sequence>MDTLESTSPDKRWIVMPLTISGFLDRLPSRPAGQIPWRGDRKILLTFRGSRLFAQQHKLIDNTTRYSDTCLLVRTQMISVY</sequence>
<dbReference type="EMBL" id="CAJHJT010000012">
    <property type="protein sequence ID" value="CAD6999658.1"/>
    <property type="molecule type" value="Genomic_DNA"/>
</dbReference>
<dbReference type="Proteomes" id="UP000606786">
    <property type="component" value="Unassembled WGS sequence"/>
</dbReference>
<gene>
    <name evidence="1" type="ORF">CCAP1982_LOCUS8188</name>
</gene>
<dbReference type="AlphaFoldDB" id="A0A811UMU7"/>
<evidence type="ECO:0000313" key="1">
    <source>
        <dbReference type="EMBL" id="CAD6999658.1"/>
    </source>
</evidence>